<evidence type="ECO:0000313" key="3">
    <source>
        <dbReference type="Proteomes" id="UP000054144"/>
    </source>
</evidence>
<feature type="region of interest" description="Disordered" evidence="1">
    <location>
        <begin position="1"/>
        <end position="39"/>
    </location>
</feature>
<gene>
    <name evidence="2" type="ORF">FISHEDRAFT_73811</name>
</gene>
<reference evidence="2 3" key="1">
    <citation type="journal article" date="2015" name="Fungal Genet. Biol.">
        <title>Evolution of novel wood decay mechanisms in Agaricales revealed by the genome sequences of Fistulina hepatica and Cylindrobasidium torrendii.</title>
        <authorList>
            <person name="Floudas D."/>
            <person name="Held B.W."/>
            <person name="Riley R."/>
            <person name="Nagy L.G."/>
            <person name="Koehler G."/>
            <person name="Ransdell A.S."/>
            <person name="Younus H."/>
            <person name="Chow J."/>
            <person name="Chiniquy J."/>
            <person name="Lipzen A."/>
            <person name="Tritt A."/>
            <person name="Sun H."/>
            <person name="Haridas S."/>
            <person name="LaButti K."/>
            <person name="Ohm R.A."/>
            <person name="Kues U."/>
            <person name="Blanchette R.A."/>
            <person name="Grigoriev I.V."/>
            <person name="Minto R.E."/>
            <person name="Hibbett D.S."/>
        </authorList>
    </citation>
    <scope>NUCLEOTIDE SEQUENCE [LARGE SCALE GENOMIC DNA]</scope>
    <source>
        <strain evidence="2 3">ATCC 64428</strain>
    </source>
</reference>
<proteinExistence type="predicted"/>
<organism evidence="2 3">
    <name type="scientific">Fistulina hepatica ATCC 64428</name>
    <dbReference type="NCBI Taxonomy" id="1128425"/>
    <lineage>
        <taxon>Eukaryota</taxon>
        <taxon>Fungi</taxon>
        <taxon>Dikarya</taxon>
        <taxon>Basidiomycota</taxon>
        <taxon>Agaricomycotina</taxon>
        <taxon>Agaricomycetes</taxon>
        <taxon>Agaricomycetidae</taxon>
        <taxon>Agaricales</taxon>
        <taxon>Fistulinaceae</taxon>
        <taxon>Fistulina</taxon>
    </lineage>
</organism>
<accession>A0A0D7ABM3</accession>
<evidence type="ECO:0000256" key="1">
    <source>
        <dbReference type="SAM" id="MobiDB-lite"/>
    </source>
</evidence>
<sequence length="171" mass="19420">MDQDDSQQQDTSRHTPAPQGQDPDATQYQHENGRPPIDDDFFVKYINCKEEIYYEQSPLDYRLKFNKRIEKRNLEQGAKSEAYSHDPDNPELLPGDPIEPLYAFSPHEIHLLATDVAFRRESEEMLVAAGLDAGLPVNLRLAISEFTERSLGSGSRLSSHDGITPTGRHIR</sequence>
<evidence type="ECO:0000313" key="2">
    <source>
        <dbReference type="EMBL" id="KIY48248.1"/>
    </source>
</evidence>
<protein>
    <submittedName>
        <fullName evidence="2">Uncharacterized protein</fullName>
    </submittedName>
</protein>
<feature type="region of interest" description="Disordered" evidence="1">
    <location>
        <begin position="152"/>
        <end position="171"/>
    </location>
</feature>
<dbReference type="Proteomes" id="UP000054144">
    <property type="component" value="Unassembled WGS sequence"/>
</dbReference>
<name>A0A0D7ABM3_9AGAR</name>
<dbReference type="AlphaFoldDB" id="A0A0D7ABM3"/>
<dbReference type="EMBL" id="KN881851">
    <property type="protein sequence ID" value="KIY48248.1"/>
    <property type="molecule type" value="Genomic_DNA"/>
</dbReference>
<keyword evidence="3" id="KW-1185">Reference proteome</keyword>